<name>A0ABR4JHA0_9EURO</name>
<proteinExistence type="predicted"/>
<evidence type="ECO:0000256" key="8">
    <source>
        <dbReference type="SAM" id="MobiDB-lite"/>
    </source>
</evidence>
<feature type="compositionally biased region" description="Low complexity" evidence="8">
    <location>
        <begin position="97"/>
        <end position="112"/>
    </location>
</feature>
<comment type="caution">
    <text evidence="10">The sequence shown here is derived from an EMBL/GenBank/DDBJ whole genome shotgun (WGS) entry which is preliminary data.</text>
</comment>
<organism evidence="10 11">
    <name type="scientific">Aspergillus pseudoustus</name>
    <dbReference type="NCBI Taxonomy" id="1810923"/>
    <lineage>
        <taxon>Eukaryota</taxon>
        <taxon>Fungi</taxon>
        <taxon>Dikarya</taxon>
        <taxon>Ascomycota</taxon>
        <taxon>Pezizomycotina</taxon>
        <taxon>Eurotiomycetes</taxon>
        <taxon>Eurotiomycetidae</taxon>
        <taxon>Eurotiales</taxon>
        <taxon>Aspergillaceae</taxon>
        <taxon>Aspergillus</taxon>
        <taxon>Aspergillus subgen. Nidulantes</taxon>
    </lineage>
</organism>
<evidence type="ECO:0000313" key="11">
    <source>
        <dbReference type="Proteomes" id="UP001610446"/>
    </source>
</evidence>
<feature type="compositionally biased region" description="Polar residues" evidence="8">
    <location>
        <begin position="230"/>
        <end position="244"/>
    </location>
</feature>
<keyword evidence="3" id="KW-0677">Repeat</keyword>
<evidence type="ECO:0000313" key="10">
    <source>
        <dbReference type="EMBL" id="KAL2839403.1"/>
    </source>
</evidence>
<dbReference type="PANTHER" id="PTHR40626:SF7">
    <property type="entry name" value="TRANSCRIPTION FACTOR, PUTATIVE (AFU_ORTHOLOGUE AFUA_1G04110)-RELATED"/>
    <property type="match status" value="1"/>
</dbReference>
<dbReference type="Proteomes" id="UP001610446">
    <property type="component" value="Unassembled WGS sequence"/>
</dbReference>
<dbReference type="CDD" id="cd12148">
    <property type="entry name" value="fungal_TF_MHR"/>
    <property type="match status" value="1"/>
</dbReference>
<accession>A0ABR4JHA0</accession>
<dbReference type="PROSITE" id="PS00028">
    <property type="entry name" value="ZINC_FINGER_C2H2_1"/>
    <property type="match status" value="1"/>
</dbReference>
<comment type="subcellular location">
    <subcellularLocation>
        <location evidence="1">Nucleus</location>
    </subcellularLocation>
</comment>
<evidence type="ECO:0000256" key="3">
    <source>
        <dbReference type="ARBA" id="ARBA00022737"/>
    </source>
</evidence>
<evidence type="ECO:0000256" key="6">
    <source>
        <dbReference type="ARBA" id="ARBA00023242"/>
    </source>
</evidence>
<evidence type="ECO:0000259" key="9">
    <source>
        <dbReference type="PROSITE" id="PS50157"/>
    </source>
</evidence>
<dbReference type="PANTHER" id="PTHR40626">
    <property type="entry name" value="MIP31509P"/>
    <property type="match status" value="1"/>
</dbReference>
<gene>
    <name evidence="10" type="ORF">BJY01DRAFT_257746</name>
</gene>
<keyword evidence="2" id="KW-0479">Metal-binding</keyword>
<dbReference type="SMART" id="SM00355">
    <property type="entry name" value="ZnF_C2H2"/>
    <property type="match status" value="2"/>
</dbReference>
<evidence type="ECO:0000256" key="2">
    <source>
        <dbReference type="ARBA" id="ARBA00022723"/>
    </source>
</evidence>
<keyword evidence="5" id="KW-0862">Zinc</keyword>
<keyword evidence="4 7" id="KW-0863">Zinc-finger</keyword>
<dbReference type="PROSITE" id="PS50157">
    <property type="entry name" value="ZINC_FINGER_C2H2_2"/>
    <property type="match status" value="2"/>
</dbReference>
<protein>
    <recommendedName>
        <fullName evidence="9">C2H2-type domain-containing protein</fullName>
    </recommendedName>
</protein>
<dbReference type="EMBL" id="JBFXLU010000133">
    <property type="protein sequence ID" value="KAL2839403.1"/>
    <property type="molecule type" value="Genomic_DNA"/>
</dbReference>
<evidence type="ECO:0000256" key="1">
    <source>
        <dbReference type="ARBA" id="ARBA00004123"/>
    </source>
</evidence>
<dbReference type="InterPro" id="IPR013087">
    <property type="entry name" value="Znf_C2H2_type"/>
</dbReference>
<keyword evidence="11" id="KW-1185">Reference proteome</keyword>
<dbReference type="Pfam" id="PF04082">
    <property type="entry name" value="Fungal_trans"/>
    <property type="match status" value="1"/>
</dbReference>
<feature type="region of interest" description="Disordered" evidence="8">
    <location>
        <begin position="93"/>
        <end position="121"/>
    </location>
</feature>
<keyword evidence="6" id="KW-0539">Nucleus</keyword>
<evidence type="ECO:0000256" key="7">
    <source>
        <dbReference type="PROSITE-ProRule" id="PRU00042"/>
    </source>
</evidence>
<evidence type="ECO:0000256" key="4">
    <source>
        <dbReference type="ARBA" id="ARBA00022771"/>
    </source>
</evidence>
<feature type="domain" description="C2H2-type" evidence="9">
    <location>
        <begin position="37"/>
        <end position="59"/>
    </location>
</feature>
<feature type="region of interest" description="Disordered" evidence="8">
    <location>
        <begin position="58"/>
        <end position="77"/>
    </location>
</feature>
<dbReference type="SUPFAM" id="SSF57667">
    <property type="entry name" value="beta-beta-alpha zinc fingers"/>
    <property type="match status" value="1"/>
</dbReference>
<dbReference type="InterPro" id="IPR036236">
    <property type="entry name" value="Znf_C2H2_sf"/>
</dbReference>
<dbReference type="InterPro" id="IPR007219">
    <property type="entry name" value="XnlR_reg_dom"/>
</dbReference>
<feature type="region of interest" description="Disordered" evidence="8">
    <location>
        <begin position="224"/>
        <end position="244"/>
    </location>
</feature>
<feature type="domain" description="C2H2-type" evidence="9">
    <location>
        <begin position="9"/>
        <end position="36"/>
    </location>
</feature>
<evidence type="ECO:0000256" key="5">
    <source>
        <dbReference type="ARBA" id="ARBA00022833"/>
    </source>
</evidence>
<dbReference type="InterPro" id="IPR051059">
    <property type="entry name" value="VerF-like"/>
</dbReference>
<reference evidence="10 11" key="1">
    <citation type="submission" date="2024-07" db="EMBL/GenBank/DDBJ databases">
        <title>Section-level genome sequencing and comparative genomics of Aspergillus sections Usti and Cavernicolus.</title>
        <authorList>
            <consortium name="Lawrence Berkeley National Laboratory"/>
            <person name="Nybo J.L."/>
            <person name="Vesth T.C."/>
            <person name="Theobald S."/>
            <person name="Frisvad J.C."/>
            <person name="Larsen T.O."/>
            <person name="Kjaerboelling I."/>
            <person name="Rothschild-Mancinelli K."/>
            <person name="Lyhne E.K."/>
            <person name="Kogle M.E."/>
            <person name="Barry K."/>
            <person name="Clum A."/>
            <person name="Na H."/>
            <person name="Ledsgaard L."/>
            <person name="Lin J."/>
            <person name="Lipzen A."/>
            <person name="Kuo A."/>
            <person name="Riley R."/>
            <person name="Mondo S."/>
            <person name="Labutti K."/>
            <person name="Haridas S."/>
            <person name="Pangalinan J."/>
            <person name="Salamov A.A."/>
            <person name="Simmons B.A."/>
            <person name="Magnuson J.K."/>
            <person name="Chen J."/>
            <person name="Drula E."/>
            <person name="Henrissat B."/>
            <person name="Wiebenga A."/>
            <person name="Lubbers R.J."/>
            <person name="Gomes A.C."/>
            <person name="Makela M.R."/>
            <person name="Stajich J."/>
            <person name="Grigoriev I.V."/>
            <person name="Mortensen U.H."/>
            <person name="De Vries R.P."/>
            <person name="Baker S.E."/>
            <person name="Andersen M.R."/>
        </authorList>
    </citation>
    <scope>NUCLEOTIDE SEQUENCE [LARGE SCALE GENOMIC DNA]</scope>
    <source>
        <strain evidence="10 11">CBS 123904</strain>
    </source>
</reference>
<sequence>MRNHDIAARKCAHCHRVFSKVEHLRRHQRSHTGERPFKCKHCGRKYARSDVLNRHVRHHHPVPGEANGADQPAPEDIRQDTSSTLLDAEYDEVEVGSASASSQDPSTSPQDTATAEQANSEPLHIQDSIDQDWQNIQFDVAQDMNAPYTEELCGFIDGGCDIQATDGVLAQQPTTAPNHQPEFNPQQPVFDLSIELPEAPGYYNMGDVMPSNVDFGSVLDGLLLTPPGSGDQQPRQPSKTNISNEQFEQVRRLWPTRRRTASLPLSPVCWDDVLLHPEDNIFSSPSLTALASLEQPTQTDSCWKFTDACRGRLLQSLSHNYTPHTDQAMTPVHSPSNHRGWEDGLPPTDILDLCLDLYFHRFHVHMPFVHPPTFNASATPSLLLFPMCLVGMMILNRGMARKMIAHYLPGVIQKCRAELAAPGLRHSPAPALLTVVASASLILFIAASTAEMAFEEQRQALYEETLLLARSRGLLCTPSYHSALIQAVEDTDATWKAWARIQSAQRLTACVVLADVYSSQMLGMAPALSPREVQIPLLRDDNLFTLHDCRKWSSLISPEGPWSGRPSLAPLPAMSNYPPGLTDFGVQTLLAITWLRILKCKRSHPSSSRSENTLWTSSPSLDTERIEADSPSSICACLPLIFKTYETTLRTGNANSLVLWHYLCLSMTTNLSVIEDAAGRNGPEAAKEAVDSLKTWAKTPAARRACLHAIQALLAISEHRQCDGVMLHTEMALFNAGLVMGFYLLTTPKLESNVATPCYELFDAVDWVDVGELGFSTANPPSSPQGDVSSSSSYAADSCESASAACSFIRNGGPVCFRGAEYHSSYGAARRSFMNFAAQLEEIGRWNIQEYCKVLRIISDTLFINDEVNPNG</sequence>
<dbReference type="Gene3D" id="3.30.160.60">
    <property type="entry name" value="Classic Zinc Finger"/>
    <property type="match status" value="2"/>
</dbReference>